<dbReference type="STRING" id="282197.SAMN04488517_105209"/>
<dbReference type="Proteomes" id="UP000048908">
    <property type="component" value="Unassembled WGS sequence"/>
</dbReference>
<dbReference type="InterPro" id="IPR036366">
    <property type="entry name" value="PGBDSf"/>
</dbReference>
<protein>
    <submittedName>
        <fullName evidence="2">His-Xaa-Ser repeat protein HxsA</fullName>
    </submittedName>
</protein>
<feature type="domain" description="Peptidoglycan binding-like" evidence="1">
    <location>
        <begin position="69"/>
        <end position="105"/>
    </location>
</feature>
<dbReference type="InterPro" id="IPR002477">
    <property type="entry name" value="Peptidoglycan-bd-like"/>
</dbReference>
<proteinExistence type="predicted"/>
<sequence length="130" mass="13816">MIRFLPPLLLVACNAADPTAPLTDGEKPPVARPGECYVRTGEDAATDDDSDVIWFEVPCALQDRDPVFIAQVQRALAVRDFYDGPVDGLYGSDTKAAVAGFQRTGGFDNETLSMDAAKALGLIALGRDGV</sequence>
<keyword evidence="3" id="KW-1185">Reference proteome</keyword>
<reference evidence="2 3" key="1">
    <citation type="submission" date="2015-07" db="EMBL/GenBank/DDBJ databases">
        <authorList>
            <person name="Noorani M."/>
        </authorList>
    </citation>
    <scope>NUCLEOTIDE SEQUENCE [LARGE SCALE GENOMIC DNA]</scope>
    <source>
        <strain evidence="2 3">CECT 5088</strain>
    </source>
</reference>
<gene>
    <name evidence="2" type="ORF">JAN5088_00994</name>
</gene>
<dbReference type="AlphaFoldDB" id="A0A0M6XPZ0"/>
<dbReference type="EMBL" id="CXPG01000013">
    <property type="protein sequence ID" value="CTQ32231.1"/>
    <property type="molecule type" value="Genomic_DNA"/>
</dbReference>
<organism evidence="2 3">
    <name type="scientific">Jannaschia rubra</name>
    <dbReference type="NCBI Taxonomy" id="282197"/>
    <lineage>
        <taxon>Bacteria</taxon>
        <taxon>Pseudomonadati</taxon>
        <taxon>Pseudomonadota</taxon>
        <taxon>Alphaproteobacteria</taxon>
        <taxon>Rhodobacterales</taxon>
        <taxon>Roseobacteraceae</taxon>
        <taxon>Jannaschia</taxon>
    </lineage>
</organism>
<evidence type="ECO:0000313" key="3">
    <source>
        <dbReference type="Proteomes" id="UP000048908"/>
    </source>
</evidence>
<accession>A0A0M6XPZ0</accession>
<dbReference type="Pfam" id="PF01471">
    <property type="entry name" value="PG_binding_1"/>
    <property type="match status" value="1"/>
</dbReference>
<evidence type="ECO:0000259" key="1">
    <source>
        <dbReference type="Pfam" id="PF01471"/>
    </source>
</evidence>
<dbReference type="Gene3D" id="1.10.101.10">
    <property type="entry name" value="PGBD-like superfamily/PGBD"/>
    <property type="match status" value="1"/>
</dbReference>
<name>A0A0M6XPZ0_9RHOB</name>
<evidence type="ECO:0000313" key="2">
    <source>
        <dbReference type="EMBL" id="CTQ32231.1"/>
    </source>
</evidence>
<dbReference type="RefSeq" id="WP_055681699.1">
    <property type="nucleotide sequence ID" value="NZ_CXPG01000013.1"/>
</dbReference>
<dbReference type="OrthoDB" id="7861420at2"/>
<dbReference type="InterPro" id="IPR036365">
    <property type="entry name" value="PGBD-like_sf"/>
</dbReference>
<dbReference type="SUPFAM" id="SSF47090">
    <property type="entry name" value="PGBD-like"/>
    <property type="match status" value="1"/>
</dbReference>